<accession>A0A7Y9Y018</accession>
<dbReference type="RefSeq" id="WP_229735619.1">
    <property type="nucleotide sequence ID" value="NZ_BMGF01000005.1"/>
</dbReference>
<proteinExistence type="predicted"/>
<dbReference type="Proteomes" id="UP000522081">
    <property type="component" value="Unassembled WGS sequence"/>
</dbReference>
<dbReference type="AlphaFoldDB" id="A0A7Y9Y018"/>
<feature type="region of interest" description="Disordered" evidence="1">
    <location>
        <begin position="86"/>
        <end position="114"/>
    </location>
</feature>
<gene>
    <name evidence="2" type="ORF">FHS75_002834</name>
</gene>
<organism evidence="2 3">
    <name type="scientific">Novosphingobium marinum</name>
    <dbReference type="NCBI Taxonomy" id="1514948"/>
    <lineage>
        <taxon>Bacteria</taxon>
        <taxon>Pseudomonadati</taxon>
        <taxon>Pseudomonadota</taxon>
        <taxon>Alphaproteobacteria</taxon>
        <taxon>Sphingomonadales</taxon>
        <taxon>Sphingomonadaceae</taxon>
        <taxon>Novosphingobium</taxon>
    </lineage>
</organism>
<sequence>MFTQLSPAIPLHVLERGDGLAVGVIDYGEEHDLIWVTAIDATGEVWCAPNHKVRFGKNWTMGRGENPLVAESKAKSRHVPQIQDSIACGCGNDRPEAKSREAALADPSWPFHSQ</sequence>
<evidence type="ECO:0000313" key="3">
    <source>
        <dbReference type="Proteomes" id="UP000522081"/>
    </source>
</evidence>
<protein>
    <submittedName>
        <fullName evidence="2">Uncharacterized protein</fullName>
    </submittedName>
</protein>
<dbReference type="EMBL" id="JACBZF010000005">
    <property type="protein sequence ID" value="NYH96495.1"/>
    <property type="molecule type" value="Genomic_DNA"/>
</dbReference>
<comment type="caution">
    <text evidence="2">The sequence shown here is derived from an EMBL/GenBank/DDBJ whole genome shotgun (WGS) entry which is preliminary data.</text>
</comment>
<reference evidence="2 3" key="1">
    <citation type="submission" date="2020-07" db="EMBL/GenBank/DDBJ databases">
        <title>Genomic Encyclopedia of Type Strains, Phase IV (KMG-IV): sequencing the most valuable type-strain genomes for metagenomic binning, comparative biology and taxonomic classification.</title>
        <authorList>
            <person name="Goeker M."/>
        </authorList>
    </citation>
    <scope>NUCLEOTIDE SEQUENCE [LARGE SCALE GENOMIC DNA]</scope>
    <source>
        <strain evidence="2 3">DSM 29043</strain>
    </source>
</reference>
<evidence type="ECO:0000256" key="1">
    <source>
        <dbReference type="SAM" id="MobiDB-lite"/>
    </source>
</evidence>
<evidence type="ECO:0000313" key="2">
    <source>
        <dbReference type="EMBL" id="NYH96495.1"/>
    </source>
</evidence>
<feature type="compositionally biased region" description="Basic and acidic residues" evidence="1">
    <location>
        <begin position="93"/>
        <end position="103"/>
    </location>
</feature>
<name>A0A7Y9Y018_9SPHN</name>
<keyword evidence="3" id="KW-1185">Reference proteome</keyword>